<dbReference type="Gene3D" id="3.40.50.880">
    <property type="match status" value="1"/>
</dbReference>
<proteinExistence type="predicted"/>
<dbReference type="Proteomes" id="UP001431776">
    <property type="component" value="Unassembled WGS sequence"/>
</dbReference>
<dbReference type="SUPFAM" id="SSF52317">
    <property type="entry name" value="Class I glutamine amidotransferase-like"/>
    <property type="match status" value="2"/>
</dbReference>
<feature type="transmembrane region" description="Helical" evidence="1">
    <location>
        <begin position="170"/>
        <end position="193"/>
    </location>
</feature>
<dbReference type="AlphaFoldDB" id="A0AAW6TVP0"/>
<evidence type="ECO:0000259" key="2">
    <source>
        <dbReference type="Pfam" id="PF14258"/>
    </source>
</evidence>
<feature type="transmembrane region" description="Helical" evidence="1">
    <location>
        <begin position="55"/>
        <end position="72"/>
    </location>
</feature>
<feature type="transmembrane region" description="Helical" evidence="1">
    <location>
        <begin position="286"/>
        <end position="306"/>
    </location>
</feature>
<keyword evidence="1" id="KW-0812">Transmembrane</keyword>
<keyword evidence="4" id="KW-1185">Reference proteome</keyword>
<keyword evidence="1" id="KW-0472">Membrane</keyword>
<protein>
    <recommendedName>
        <fullName evidence="2">DUF4350 domain-containing protein</fullName>
    </recommendedName>
</protein>
<comment type="caution">
    <text evidence="3">The sequence shown here is derived from an EMBL/GenBank/DDBJ whole genome shotgun (WGS) entry which is preliminary data.</text>
</comment>
<dbReference type="RefSeq" id="WP_349242982.1">
    <property type="nucleotide sequence ID" value="NZ_JASCXX010000001.1"/>
</dbReference>
<feature type="transmembrane region" description="Helical" evidence="1">
    <location>
        <begin position="101"/>
        <end position="119"/>
    </location>
</feature>
<accession>A0AAW6TVP0</accession>
<evidence type="ECO:0000313" key="4">
    <source>
        <dbReference type="Proteomes" id="UP001431776"/>
    </source>
</evidence>
<keyword evidence="1" id="KW-1133">Transmembrane helix</keyword>
<feature type="transmembrane region" description="Helical" evidence="1">
    <location>
        <begin position="592"/>
        <end position="612"/>
    </location>
</feature>
<gene>
    <name evidence="3" type="ORF">QJ522_00830</name>
</gene>
<name>A0AAW6TVP0_9BACT</name>
<feature type="domain" description="DUF4350" evidence="2">
    <location>
        <begin position="357"/>
        <end position="553"/>
    </location>
</feature>
<feature type="transmembrane region" description="Helical" evidence="1">
    <location>
        <begin position="246"/>
        <end position="266"/>
    </location>
</feature>
<feature type="transmembrane region" description="Helical" evidence="1">
    <location>
        <begin position="205"/>
        <end position="226"/>
    </location>
</feature>
<sequence length="841" mass="91654">MRRAWIGLALLSASWLFGLGYYHDPNGTIWALLVLAGTGLLIGVDLRVPARIESIIAAALLMPVLILIPWPWRAAVALLVTGLLLCAAPIPRRWPGRVGQAALMAGTILVLQAAGMLAYESVTARSHELPPQLAAMLHGVAQAIGIPAALDGSTLALYSIRHTHRLGATWGLLLDPATFSFLVGGMALICLRVSRASISRSFARLLGLVVCVALWLPVRAAILIAVHMHRALRTEYNAPLALMSPFWSPWVLLALLAGPVFLVWRFVRTPPIPVQTMETPRRSRRIACVVLAFVGALLVAMGLLWAPSGSRKQGRIWVDEHRSNWERTDRPYDPNWYGQESGYNYACIYDYSSRFYDMDRVYDPIDANTLAECDVLVVKVPTARYTTEEVEHIVRFVENGGGLLLIGEHTNVFNSGTYLNDIAARFGFRFRHDCLFDIDTPFEQLYHPPLVPHPIVQHMPTMDFAVSCSIDPGASSGQAAIRATGLRSLPADYHASNYYPQVEDRADARYGAFVQLWAMDHGAGRVAAFGDSTIFSNFSTFEPGKAELMLGMLEWLNHKAPSRDSQTIVVGMGLLLAAGALILSRRWPGGRLVLLAGILLGVTAAGVAVRAMHRSAMPVPTALRPFTHVVIDRTVCDAPLSRSGFISGQADGFGIFERWILRLGYFTSRREGRDAFSGDLLVFLYPRRDVDADFRRQLADYVDGGGRILVIDAPANGRSTANTLLHPFGMRIVNSPLLAGPLETPEGWPAGVTTQNSGQIEGGTPLIRITGRPVAATVGFGTGTVTVVGFGAQFTDLNMGVTGDTIPNAAMRNLYELQFQLLLAILSDNQHVEADADAVAD</sequence>
<dbReference type="InterPro" id="IPR025646">
    <property type="entry name" value="DUF4350"/>
</dbReference>
<dbReference type="Pfam" id="PF14258">
    <property type="entry name" value="DUF4350"/>
    <property type="match status" value="1"/>
</dbReference>
<feature type="transmembrane region" description="Helical" evidence="1">
    <location>
        <begin position="28"/>
        <end position="48"/>
    </location>
</feature>
<organism evidence="3 4">
    <name type="scientific">Anaerobaca lacustris</name>
    <dbReference type="NCBI Taxonomy" id="3044600"/>
    <lineage>
        <taxon>Bacteria</taxon>
        <taxon>Pseudomonadati</taxon>
        <taxon>Planctomycetota</taxon>
        <taxon>Phycisphaerae</taxon>
        <taxon>Sedimentisphaerales</taxon>
        <taxon>Anaerobacaceae</taxon>
        <taxon>Anaerobaca</taxon>
    </lineage>
</organism>
<evidence type="ECO:0000313" key="3">
    <source>
        <dbReference type="EMBL" id="MDI6447571.1"/>
    </source>
</evidence>
<feature type="transmembrane region" description="Helical" evidence="1">
    <location>
        <begin position="567"/>
        <end position="585"/>
    </location>
</feature>
<evidence type="ECO:0000256" key="1">
    <source>
        <dbReference type="SAM" id="Phobius"/>
    </source>
</evidence>
<dbReference type="InterPro" id="IPR029062">
    <property type="entry name" value="Class_I_gatase-like"/>
</dbReference>
<dbReference type="EMBL" id="JASCXX010000001">
    <property type="protein sequence ID" value="MDI6447571.1"/>
    <property type="molecule type" value="Genomic_DNA"/>
</dbReference>
<reference evidence="3" key="1">
    <citation type="submission" date="2023-05" db="EMBL/GenBank/DDBJ databases">
        <title>Anaerotaeda fermentans gen. nov., sp. nov., a novel anaerobic planctomycete of the new family within the order Sedimentisphaerales isolated from Taman Peninsula, Russia.</title>
        <authorList>
            <person name="Khomyakova M.A."/>
            <person name="Merkel A.Y."/>
            <person name="Slobodkin A.I."/>
        </authorList>
    </citation>
    <scope>NUCLEOTIDE SEQUENCE</scope>
    <source>
        <strain evidence="3">M17dextr</strain>
    </source>
</reference>